<dbReference type="InterPro" id="IPR003369">
    <property type="entry name" value="TatA/B/E"/>
</dbReference>
<keyword evidence="3 9" id="KW-1003">Cell membrane</keyword>
<dbReference type="RefSeq" id="WP_378198078.1">
    <property type="nucleotide sequence ID" value="NZ_JBHLZP010000047.1"/>
</dbReference>
<keyword evidence="7 9" id="KW-0811">Translocation</keyword>
<dbReference type="PANTHER" id="PTHR42982:SF8">
    <property type="entry name" value="SEC-INDEPENDENT PROTEIN TRANSLOCASE PROTEIN TATA"/>
    <property type="match status" value="1"/>
</dbReference>
<dbReference type="Proteomes" id="UP001589627">
    <property type="component" value="Unassembled WGS sequence"/>
</dbReference>
<evidence type="ECO:0000256" key="1">
    <source>
        <dbReference type="ARBA" id="ARBA00004162"/>
    </source>
</evidence>
<evidence type="ECO:0000256" key="7">
    <source>
        <dbReference type="ARBA" id="ARBA00023010"/>
    </source>
</evidence>
<keyword evidence="4 9" id="KW-0812">Transmembrane</keyword>
<sequence>MGELAPWHWLIVGLVFVLLFGAGRLPTAARSLGRSLRIFKTEMNGMRRDDLQATALEEPEVAHRPDPARPDA</sequence>
<dbReference type="Gene3D" id="1.20.5.3310">
    <property type="match status" value="1"/>
</dbReference>
<evidence type="ECO:0000313" key="11">
    <source>
        <dbReference type="EMBL" id="MFB9832377.1"/>
    </source>
</evidence>
<dbReference type="InterPro" id="IPR006312">
    <property type="entry name" value="TatA/E"/>
</dbReference>
<gene>
    <name evidence="9 11" type="primary">tatA</name>
    <name evidence="11" type="ORF">ACFFNX_09280</name>
</gene>
<proteinExistence type="inferred from homology"/>
<evidence type="ECO:0000256" key="6">
    <source>
        <dbReference type="ARBA" id="ARBA00022989"/>
    </source>
</evidence>
<feature type="transmembrane region" description="Helical" evidence="9">
    <location>
        <begin position="6"/>
        <end position="25"/>
    </location>
</feature>
<dbReference type="Pfam" id="PF02416">
    <property type="entry name" value="TatA_B_E"/>
    <property type="match status" value="1"/>
</dbReference>
<feature type="compositionally biased region" description="Basic and acidic residues" evidence="10">
    <location>
        <begin position="60"/>
        <end position="72"/>
    </location>
</feature>
<keyword evidence="8 9" id="KW-0472">Membrane</keyword>
<dbReference type="NCBIfam" id="NF001854">
    <property type="entry name" value="PRK00575.1"/>
    <property type="match status" value="1"/>
</dbReference>
<keyword evidence="2 9" id="KW-0813">Transport</keyword>
<dbReference type="NCBIfam" id="TIGR01411">
    <property type="entry name" value="tatAE"/>
    <property type="match status" value="1"/>
</dbReference>
<protein>
    <recommendedName>
        <fullName evidence="9">Sec-independent protein translocase protein TatA</fullName>
    </recommendedName>
</protein>
<evidence type="ECO:0000256" key="4">
    <source>
        <dbReference type="ARBA" id="ARBA00022692"/>
    </source>
</evidence>
<feature type="region of interest" description="Disordered" evidence="10">
    <location>
        <begin position="52"/>
        <end position="72"/>
    </location>
</feature>
<organism evidence="11 12">
    <name type="scientific">Actinoallomurus acaciae</name>
    <dbReference type="NCBI Taxonomy" id="502577"/>
    <lineage>
        <taxon>Bacteria</taxon>
        <taxon>Bacillati</taxon>
        <taxon>Actinomycetota</taxon>
        <taxon>Actinomycetes</taxon>
        <taxon>Streptosporangiales</taxon>
        <taxon>Thermomonosporaceae</taxon>
        <taxon>Actinoallomurus</taxon>
    </lineage>
</organism>
<evidence type="ECO:0000256" key="3">
    <source>
        <dbReference type="ARBA" id="ARBA00022475"/>
    </source>
</evidence>
<dbReference type="HAMAP" id="MF_00236">
    <property type="entry name" value="TatA_E"/>
    <property type="match status" value="1"/>
</dbReference>
<evidence type="ECO:0000256" key="9">
    <source>
        <dbReference type="HAMAP-Rule" id="MF_00236"/>
    </source>
</evidence>
<dbReference type="PANTHER" id="PTHR42982">
    <property type="entry name" value="SEC-INDEPENDENT PROTEIN TRANSLOCASE PROTEIN TATA"/>
    <property type="match status" value="1"/>
</dbReference>
<evidence type="ECO:0000313" key="12">
    <source>
        <dbReference type="Proteomes" id="UP001589627"/>
    </source>
</evidence>
<keyword evidence="12" id="KW-1185">Reference proteome</keyword>
<comment type="subcellular location">
    <subcellularLocation>
        <location evidence="1 9">Cell membrane</location>
        <topology evidence="1 9">Single-pass membrane protein</topology>
    </subcellularLocation>
</comment>
<name>A0ABV5YBH4_9ACTN</name>
<accession>A0ABV5YBH4</accession>
<comment type="caution">
    <text evidence="11">The sequence shown here is derived from an EMBL/GenBank/DDBJ whole genome shotgun (WGS) entry which is preliminary data.</text>
</comment>
<evidence type="ECO:0000256" key="5">
    <source>
        <dbReference type="ARBA" id="ARBA00022927"/>
    </source>
</evidence>
<evidence type="ECO:0000256" key="2">
    <source>
        <dbReference type="ARBA" id="ARBA00022448"/>
    </source>
</evidence>
<comment type="similarity">
    <text evidence="9">Belongs to the TatA/E family.</text>
</comment>
<comment type="subunit">
    <text evidence="9">The Tat system comprises two distinct complexes: a TatABC complex, containing multiple copies of TatA, TatB and TatC subunits, and a separate TatA complex, containing only TatA subunits. Substrates initially bind to the TatABC complex, which probably triggers association of the separate TatA complex to form the active translocon.</text>
</comment>
<keyword evidence="6 9" id="KW-1133">Transmembrane helix</keyword>
<evidence type="ECO:0000256" key="8">
    <source>
        <dbReference type="ARBA" id="ARBA00023136"/>
    </source>
</evidence>
<dbReference type="EMBL" id="JBHLZP010000047">
    <property type="protein sequence ID" value="MFB9832377.1"/>
    <property type="molecule type" value="Genomic_DNA"/>
</dbReference>
<reference evidence="11 12" key="1">
    <citation type="submission" date="2024-09" db="EMBL/GenBank/DDBJ databases">
        <authorList>
            <person name="Sun Q."/>
            <person name="Mori K."/>
        </authorList>
    </citation>
    <scope>NUCLEOTIDE SEQUENCE [LARGE SCALE GENOMIC DNA]</scope>
    <source>
        <strain evidence="11 12">TBRC 0563</strain>
    </source>
</reference>
<evidence type="ECO:0000256" key="10">
    <source>
        <dbReference type="SAM" id="MobiDB-lite"/>
    </source>
</evidence>
<keyword evidence="5 9" id="KW-0653">Protein transport</keyword>
<comment type="function">
    <text evidence="9">Part of the twin-arginine translocation (Tat) system that transports large folded proteins containing a characteristic twin-arginine motif in their signal peptide across membranes. TatA could form the protein-conducting channel of the Tat system.</text>
</comment>